<name>A0A7C3UXE3_UNCW3</name>
<comment type="caution">
    <text evidence="1">The sequence shown here is derived from an EMBL/GenBank/DDBJ whole genome shotgun (WGS) entry which is preliminary data.</text>
</comment>
<dbReference type="EMBL" id="DTMQ01000042">
    <property type="protein sequence ID" value="HGE99762.1"/>
    <property type="molecule type" value="Genomic_DNA"/>
</dbReference>
<proteinExistence type="predicted"/>
<protein>
    <recommendedName>
        <fullName evidence="2">TonB-dependent receptor</fullName>
    </recommendedName>
</protein>
<sequence length="490" mass="56458">MNVGNKFLLVLLLPYFLFPQESDSLAIEEPETGIILSGSSKTEYWLFLGDDSLIRKTEHFETNTSFLLNYEQFFLTGNLFLYEPSRPKKPLRLISGSLEYRTPSLEASFGDFYALYGRGLVLRSYYDENFRYDKRLFGVQGRAEFWHDEIRLLSARPRNIFFSENAYRFENDTNDIIRAVEFNSFLIPNLELSGRYLRLNRESDLTPQAFTEVFGPGIAFNYKSFEVYYEYAHKLQTREVIGGRKKGDGHYFNLSFSSSLLGILLEYEDYDSIDLGGVGFRYNDPPTPIKKGISVNRGVDERGFGITGSLSLNKMKWEGNYAWFYTHKKEKGIREVNSKFEFELSEGFIPVFTGEYLKTTGIEAGIPFREEIKPGLEIRLYSLERNFTLGGSFNWVKEGETSYQERGVSLSADLFPDITLTLNYEMATKAVKRYDYERQWLLVECSLSLMTNLSLRFRVGREKGGLVCSGGVCRYEPPFSGIKGVLVARF</sequence>
<organism evidence="1">
    <name type="scientific">candidate division WOR-3 bacterium</name>
    <dbReference type="NCBI Taxonomy" id="2052148"/>
    <lineage>
        <taxon>Bacteria</taxon>
        <taxon>Bacteria division WOR-3</taxon>
    </lineage>
</organism>
<evidence type="ECO:0008006" key="2">
    <source>
        <dbReference type="Google" id="ProtNLM"/>
    </source>
</evidence>
<accession>A0A7C3UXE3</accession>
<dbReference type="InterPro" id="IPR046070">
    <property type="entry name" value="DUF6029"/>
</dbReference>
<dbReference type="AlphaFoldDB" id="A0A7C3UXE3"/>
<gene>
    <name evidence="1" type="ORF">ENX07_06835</name>
</gene>
<dbReference type="Pfam" id="PF19494">
    <property type="entry name" value="DUF6029"/>
    <property type="match status" value="2"/>
</dbReference>
<reference evidence="1" key="1">
    <citation type="journal article" date="2020" name="mSystems">
        <title>Genome- and Community-Level Interaction Insights into Carbon Utilization and Element Cycling Functions of Hydrothermarchaeota in Hydrothermal Sediment.</title>
        <authorList>
            <person name="Zhou Z."/>
            <person name="Liu Y."/>
            <person name="Xu W."/>
            <person name="Pan J."/>
            <person name="Luo Z.H."/>
            <person name="Li M."/>
        </authorList>
    </citation>
    <scope>NUCLEOTIDE SEQUENCE [LARGE SCALE GENOMIC DNA]</scope>
    <source>
        <strain evidence="1">SpSt-906</strain>
    </source>
</reference>
<evidence type="ECO:0000313" key="1">
    <source>
        <dbReference type="EMBL" id="HGE99762.1"/>
    </source>
</evidence>